<evidence type="ECO:0000313" key="11">
    <source>
        <dbReference type="EMBL" id="EEX77462.1"/>
    </source>
</evidence>
<dbReference type="InterPro" id="IPR036187">
    <property type="entry name" value="DNA_mismatch_repair_MutS_sf"/>
</dbReference>
<dbReference type="SUPFAM" id="SSF160443">
    <property type="entry name" value="SMR domain-like"/>
    <property type="match status" value="1"/>
</dbReference>
<comment type="subunit">
    <text evidence="7">Homodimer. Binds to stalled ribosomes, contacting rRNA.</text>
</comment>
<dbReference type="EMBL" id="ACKP02000016">
    <property type="protein sequence ID" value="EEX77462.1"/>
    <property type="molecule type" value="Genomic_DNA"/>
</dbReference>
<dbReference type="SUPFAM" id="SSF52540">
    <property type="entry name" value="P-loop containing nucleoside triphosphate hydrolases"/>
    <property type="match status" value="1"/>
</dbReference>
<dbReference type="AlphaFoldDB" id="C9LUM9"/>
<dbReference type="EMBL" id="CP002637">
    <property type="protein sequence ID" value="AEC00042.1"/>
    <property type="molecule type" value="Genomic_DNA"/>
</dbReference>
<dbReference type="InterPro" id="IPR045076">
    <property type="entry name" value="MutS"/>
</dbReference>
<dbReference type="GO" id="GO:0006298">
    <property type="term" value="P:mismatch repair"/>
    <property type="evidence" value="ECO:0007669"/>
    <property type="project" value="InterPro"/>
</dbReference>
<evidence type="ECO:0000256" key="7">
    <source>
        <dbReference type="HAMAP-Rule" id="MF_00092"/>
    </source>
</evidence>
<keyword evidence="7" id="KW-0255">Endonuclease</keyword>
<dbReference type="GO" id="GO:0030983">
    <property type="term" value="F:mismatched DNA binding"/>
    <property type="evidence" value="ECO:0007669"/>
    <property type="project" value="InterPro"/>
</dbReference>
<dbReference type="InterPro" id="IPR005747">
    <property type="entry name" value="MutS2"/>
</dbReference>
<evidence type="ECO:0000256" key="5">
    <source>
        <dbReference type="ARBA" id="ARBA00022884"/>
    </source>
</evidence>
<keyword evidence="5 7" id="KW-0694">RNA-binding</keyword>
<keyword evidence="2 7" id="KW-0547">Nucleotide-binding</keyword>
<dbReference type="InterPro" id="IPR007696">
    <property type="entry name" value="DNA_mismatch_repair_MutS_core"/>
</dbReference>
<organism evidence="11 12">
    <name type="scientific">Selenomonas sputigena (strain ATCC 35185 / DSM 20758 / CCUG 44933 / VPI D19B-28)</name>
    <dbReference type="NCBI Taxonomy" id="546271"/>
    <lineage>
        <taxon>Bacteria</taxon>
        <taxon>Bacillati</taxon>
        <taxon>Bacillota</taxon>
        <taxon>Negativicutes</taxon>
        <taxon>Selenomonadales</taxon>
        <taxon>Selenomonadaceae</taxon>
        <taxon>Selenomonas</taxon>
    </lineage>
</organism>
<dbReference type="Pfam" id="PF01713">
    <property type="entry name" value="Smr"/>
    <property type="match status" value="1"/>
</dbReference>
<dbReference type="PANTHER" id="PTHR48466:SF2">
    <property type="entry name" value="OS10G0509000 PROTEIN"/>
    <property type="match status" value="1"/>
</dbReference>
<dbReference type="SMART" id="SM00463">
    <property type="entry name" value="SMR"/>
    <property type="match status" value="1"/>
</dbReference>
<dbReference type="PROSITE" id="PS50828">
    <property type="entry name" value="SMR"/>
    <property type="match status" value="1"/>
</dbReference>
<evidence type="ECO:0000256" key="8">
    <source>
        <dbReference type="SAM" id="Coils"/>
    </source>
</evidence>
<feature type="coiled-coil region" evidence="8">
    <location>
        <begin position="512"/>
        <end position="619"/>
    </location>
</feature>
<dbReference type="InterPro" id="IPR027417">
    <property type="entry name" value="P-loop_NTPase"/>
</dbReference>
<dbReference type="Gene3D" id="3.40.50.300">
    <property type="entry name" value="P-loop containing nucleotide triphosphate hydrolases"/>
    <property type="match status" value="1"/>
</dbReference>
<dbReference type="FunFam" id="3.40.50.300:FF:000830">
    <property type="entry name" value="Endonuclease MutS2"/>
    <property type="match status" value="1"/>
</dbReference>
<dbReference type="STRING" id="546271.Selsp_1082"/>
<dbReference type="Pfam" id="PF20297">
    <property type="entry name" value="MSSS"/>
    <property type="match status" value="1"/>
</dbReference>
<keyword evidence="3 7" id="KW-0378">Hydrolase</keyword>
<dbReference type="GO" id="GO:0072344">
    <property type="term" value="P:rescue of stalled ribosome"/>
    <property type="evidence" value="ECO:0007669"/>
    <property type="project" value="UniProtKB-UniRule"/>
</dbReference>
<dbReference type="InterPro" id="IPR000432">
    <property type="entry name" value="DNA_mismatch_repair_MutS_C"/>
</dbReference>
<comment type="function">
    <text evidence="7">Acts as a ribosome collision sensor, splitting the ribosome into its 2 subunits. Detects stalled/collided 70S ribosomes which it binds and splits by an ATP-hydrolysis driven conformational change. Acts upstream of the ribosome quality control system (RQC), a ribosome-associated complex that mediates the extraction of incompletely synthesized nascent chains from stalled ribosomes and their subsequent degradation. Probably generates substrates for RQC.</text>
</comment>
<keyword evidence="1 7" id="KW-0699">rRNA-binding</keyword>
<dbReference type="PIRSF" id="PIRSF005814">
    <property type="entry name" value="MutS_YshD"/>
    <property type="match status" value="1"/>
</dbReference>
<reference evidence="11 12" key="1">
    <citation type="submission" date="2009-09" db="EMBL/GenBank/DDBJ databases">
        <authorList>
            <person name="Weinstock G."/>
            <person name="Sodergren E."/>
            <person name="Clifton S."/>
            <person name="Fulton L."/>
            <person name="Fulton B."/>
            <person name="Courtney L."/>
            <person name="Fronick C."/>
            <person name="Harrison M."/>
            <person name="Strong C."/>
            <person name="Farmer C."/>
            <person name="Delahaunty K."/>
            <person name="Markovic C."/>
            <person name="Hall O."/>
            <person name="Minx P."/>
            <person name="Tomlinson C."/>
            <person name="Mitreva M."/>
            <person name="Nelson J."/>
            <person name="Hou S."/>
            <person name="Wollam A."/>
            <person name="Pepin K.H."/>
            <person name="Johnson M."/>
            <person name="Bhonagiri V."/>
            <person name="Nash W.E."/>
            <person name="Warren W."/>
            <person name="Chinwalla A."/>
            <person name="Mardis E.R."/>
            <person name="Wilson R.K."/>
        </authorList>
    </citation>
    <scope>NUCLEOTIDE SEQUENCE [LARGE SCALE GENOMIC DNA]</scope>
    <source>
        <strain evidence="11">ATCC 35185</strain>
        <strain evidence="12">ATCC 35185 / DSM 20758 / VPI D19B-28</strain>
    </source>
</reference>
<dbReference type="InterPro" id="IPR036063">
    <property type="entry name" value="Smr_dom_sf"/>
</dbReference>
<dbReference type="InterPro" id="IPR046893">
    <property type="entry name" value="MSSS"/>
</dbReference>
<reference evidence="10 13" key="2">
    <citation type="submission" date="2011-04" db="EMBL/GenBank/DDBJ databases">
        <title>The complete genome of Selenomonas sputigena DSM 20758.</title>
        <authorList>
            <consortium name="US DOE Joint Genome Institute (JGI-PGF)"/>
            <person name="Lucas S."/>
            <person name="Copeland A."/>
            <person name="Lapidus A."/>
            <person name="Bruce D."/>
            <person name="Goodwin L."/>
            <person name="Pitluck S."/>
            <person name="Peters L."/>
            <person name="Kyrpides N."/>
            <person name="Mavromatis K."/>
            <person name="Ivanova N."/>
            <person name="Ovchinnikova G."/>
            <person name="Teshima H."/>
            <person name="Detter J.C."/>
            <person name="Tapia R."/>
            <person name="Han C."/>
            <person name="Land M."/>
            <person name="Hauser L."/>
            <person name="Markowitz V."/>
            <person name="Cheng J.-F."/>
            <person name="Hugenholtz P."/>
            <person name="Woyke T."/>
            <person name="Wu D."/>
            <person name="Gronow S."/>
            <person name="Wellnitz S."/>
            <person name="Schneider S."/>
            <person name="Klenk H.-P."/>
            <person name="Eisen J.A."/>
        </authorList>
    </citation>
    <scope>NUCLEOTIDE SEQUENCE [LARGE SCALE GENOMIC DNA]</scope>
    <source>
        <strain evidence="10">ATCC 35185</strain>
        <strain evidence="13">ATCC 35185 / DSM 20758 / VPI D19B-28</strain>
    </source>
</reference>
<keyword evidence="4 7" id="KW-0067">ATP-binding</keyword>
<dbReference type="GO" id="GO:0004519">
    <property type="term" value="F:endonuclease activity"/>
    <property type="evidence" value="ECO:0007669"/>
    <property type="project" value="UniProtKB-UniRule"/>
</dbReference>
<dbReference type="GO" id="GO:0045910">
    <property type="term" value="P:negative regulation of DNA recombination"/>
    <property type="evidence" value="ECO:0007669"/>
    <property type="project" value="InterPro"/>
</dbReference>
<dbReference type="CDD" id="cd03280">
    <property type="entry name" value="ABC_MutS2"/>
    <property type="match status" value="1"/>
</dbReference>
<dbReference type="NCBIfam" id="TIGR01069">
    <property type="entry name" value="mutS2"/>
    <property type="match status" value="1"/>
</dbReference>
<evidence type="ECO:0000313" key="13">
    <source>
        <dbReference type="Proteomes" id="UP000011124"/>
    </source>
</evidence>
<proteinExistence type="inferred from homology"/>
<dbReference type="Proteomes" id="UP000011124">
    <property type="component" value="Chromosome"/>
</dbReference>
<feature type="domain" description="Smr" evidence="9">
    <location>
        <begin position="716"/>
        <end position="791"/>
    </location>
</feature>
<accession>C9LUM9</accession>
<dbReference type="eggNOG" id="COG1193">
    <property type="taxonomic scope" value="Bacteria"/>
</dbReference>
<dbReference type="Proteomes" id="UP000003505">
    <property type="component" value="Unassembled WGS sequence"/>
</dbReference>
<dbReference type="EC" id="3.1.-.-" evidence="7"/>
<feature type="binding site" evidence="7">
    <location>
        <begin position="331"/>
        <end position="338"/>
    </location>
    <ligand>
        <name>ATP</name>
        <dbReference type="ChEBI" id="CHEBI:30616"/>
    </ligand>
</feature>
<dbReference type="SMART" id="SM00534">
    <property type="entry name" value="MUTSac"/>
    <property type="match status" value="1"/>
</dbReference>
<keyword evidence="13" id="KW-1185">Reference proteome</keyword>
<dbReference type="HOGENOM" id="CLU_011252_2_1_9"/>
<evidence type="ECO:0000256" key="3">
    <source>
        <dbReference type="ARBA" id="ARBA00022801"/>
    </source>
</evidence>
<dbReference type="SUPFAM" id="SSF48334">
    <property type="entry name" value="DNA repair protein MutS, domain III"/>
    <property type="match status" value="1"/>
</dbReference>
<evidence type="ECO:0000256" key="4">
    <source>
        <dbReference type="ARBA" id="ARBA00022840"/>
    </source>
</evidence>
<dbReference type="Gene3D" id="3.30.1370.110">
    <property type="match status" value="1"/>
</dbReference>
<evidence type="ECO:0000313" key="12">
    <source>
        <dbReference type="Proteomes" id="UP000003505"/>
    </source>
</evidence>
<sequence>MEKETLDTLEYDKIRAMLEAKAGSVLGKEKARAVLPSGDFAEVEELLRETEEAVRLSAFSSPPMGGVFDIRESLAKAERGAVLDLGDFTDLLSTMRAMRAVKRFFKEVEMDLPLIKEQAKGIEILGQLERRLENSVDEHGNLLDDASVELSRIRRELRSGRRRAKEQMEAILHRTEYQKFFQDAIITQRAERNVIPIKQEYRQSFPGIVHDQSASGATLFIEPMALVDLNNDLKQLALAEKTEVQRILRLLSQEVGKNGSVLEGNCAILASLDFIFARAKLAADMQAKRPAINREGRTKLVAARHPLIDAAKVVPIDIALGEAYRMLLITGPNTGGKTVSLKTIGLFALMVQSGCYIPAAAGSEISVYTNVYTVIGDEQSIEQSLSTFSAHMSHLVKLLECVEGTDLLLLDEIGAGTDPEEGAALAMAILEQFLARGSSTIVTTHYSELKTFAFTREGIENACVEFDVETLRPTYRLLTGMPGASNAFAISRRLGLSEAAILRAQQFIKADHAQFEKVVNQLESEKLMYEQRNADIMERQQRVAKLEEKTQALKDEIREKKEQMLKKARQESANLVRRTRREAEEIIKSLKAQFDDLGIESRRRAMQEAREKLQEAAERSRTGLLPGKAYKEKIDMQKLAVGDVVYVRKLDQKATVLKIQGANIEVQLGSLKTYVKAGDCRFVERARKEQPAAKGSGGTKGAGALLQKTANLHREIDVRGLMVDEAEQVLGKFLDDAVIGGLGQVLIIHGKGTGALRKGIHDYLKHHKSVARFNFADISEGGTGATLVDLQ</sequence>
<dbReference type="RefSeq" id="WP_006192436.1">
    <property type="nucleotide sequence ID" value="NC_015437.1"/>
</dbReference>
<dbReference type="OrthoDB" id="9808166at2"/>
<dbReference type="InterPro" id="IPR002625">
    <property type="entry name" value="Smr_dom"/>
</dbReference>
<comment type="function">
    <text evidence="7">Endonuclease that is involved in the suppression of homologous recombination and thus may have a key role in the control of bacterial genetic diversity.</text>
</comment>
<comment type="similarity">
    <text evidence="7">Belongs to the DNA mismatch repair MutS family. MutS2 subfamily.</text>
</comment>
<dbReference type="KEGG" id="ssg:Selsp_1082"/>
<keyword evidence="7" id="KW-0540">Nuclease</keyword>
<evidence type="ECO:0000256" key="2">
    <source>
        <dbReference type="ARBA" id="ARBA00022741"/>
    </source>
</evidence>
<protein>
    <recommendedName>
        <fullName evidence="7">Endonuclease MutS2</fullName>
        <ecNumber evidence="7">3.1.-.-</ecNumber>
    </recommendedName>
    <alternativeName>
        <fullName evidence="7">Ribosome-associated protein quality control-upstream factor</fullName>
        <shortName evidence="7">RQC-upstream factor</shortName>
        <shortName evidence="7">RqcU</shortName>
        <ecNumber evidence="7">3.6.4.-</ecNumber>
    </alternativeName>
</protein>
<gene>
    <name evidence="7" type="primary">mutS2</name>
    <name evidence="7" type="synonym">rqcU</name>
    <name evidence="10" type="ordered locus">Selsp_1082</name>
    <name evidence="11" type="ORF">SELSPUOL_01165</name>
</gene>
<dbReference type="PANTHER" id="PTHR48466">
    <property type="entry name" value="OS10G0509000 PROTEIN-RELATED"/>
    <property type="match status" value="1"/>
</dbReference>
<evidence type="ECO:0000256" key="6">
    <source>
        <dbReference type="ARBA" id="ARBA00023125"/>
    </source>
</evidence>
<keyword evidence="6 7" id="KW-0238">DNA-binding</keyword>
<evidence type="ECO:0000256" key="1">
    <source>
        <dbReference type="ARBA" id="ARBA00022730"/>
    </source>
</evidence>
<dbReference type="GO" id="GO:0140664">
    <property type="term" value="F:ATP-dependent DNA damage sensor activity"/>
    <property type="evidence" value="ECO:0007669"/>
    <property type="project" value="InterPro"/>
</dbReference>
<dbReference type="GO" id="GO:0005524">
    <property type="term" value="F:ATP binding"/>
    <property type="evidence" value="ECO:0007669"/>
    <property type="project" value="UniProtKB-UniRule"/>
</dbReference>
<dbReference type="GO" id="GO:0019843">
    <property type="term" value="F:rRNA binding"/>
    <property type="evidence" value="ECO:0007669"/>
    <property type="project" value="UniProtKB-UniRule"/>
</dbReference>
<dbReference type="HAMAP" id="MF_00092">
    <property type="entry name" value="MutS2"/>
    <property type="match status" value="1"/>
</dbReference>
<evidence type="ECO:0000313" key="10">
    <source>
        <dbReference type="EMBL" id="AEC00042.1"/>
    </source>
</evidence>
<dbReference type="EC" id="3.6.4.-" evidence="7"/>
<dbReference type="SMART" id="SM00533">
    <property type="entry name" value="MUTSd"/>
    <property type="match status" value="1"/>
</dbReference>
<name>C9LUM9_SELS3</name>
<keyword evidence="8" id="KW-0175">Coiled coil</keyword>
<evidence type="ECO:0000259" key="9">
    <source>
        <dbReference type="PROSITE" id="PS50828"/>
    </source>
</evidence>
<dbReference type="GO" id="GO:0016887">
    <property type="term" value="F:ATP hydrolysis activity"/>
    <property type="evidence" value="ECO:0007669"/>
    <property type="project" value="InterPro"/>
</dbReference>
<dbReference type="GO" id="GO:0043023">
    <property type="term" value="F:ribosomal large subunit binding"/>
    <property type="evidence" value="ECO:0007669"/>
    <property type="project" value="UniProtKB-UniRule"/>
</dbReference>
<dbReference type="Pfam" id="PF00488">
    <property type="entry name" value="MutS_V"/>
    <property type="match status" value="1"/>
</dbReference>